<evidence type="ECO:0000256" key="3">
    <source>
        <dbReference type="ARBA" id="ARBA00023163"/>
    </source>
</evidence>
<dbReference type="PANTHER" id="PTHR44688:SF16">
    <property type="entry name" value="DNA-BINDING TRANSCRIPTIONAL ACTIVATOR DEVR_DOSR"/>
    <property type="match status" value="1"/>
</dbReference>
<feature type="transmembrane region" description="Helical" evidence="4">
    <location>
        <begin position="6"/>
        <end position="28"/>
    </location>
</feature>
<keyword evidence="1" id="KW-0805">Transcription regulation</keyword>
<gene>
    <name evidence="6" type="ORF">D2A34_14505</name>
</gene>
<keyword evidence="4" id="KW-0812">Transmembrane</keyword>
<feature type="transmembrane region" description="Helical" evidence="4">
    <location>
        <begin position="40"/>
        <end position="60"/>
    </location>
</feature>
<protein>
    <submittedName>
        <fullName evidence="6">LuxR family transcriptional regulator</fullName>
    </submittedName>
</protein>
<feature type="transmembrane region" description="Helical" evidence="4">
    <location>
        <begin position="129"/>
        <end position="151"/>
    </location>
</feature>
<feature type="transmembrane region" description="Helical" evidence="4">
    <location>
        <begin position="163"/>
        <end position="180"/>
    </location>
</feature>
<feature type="transmembrane region" description="Helical" evidence="4">
    <location>
        <begin position="200"/>
        <end position="218"/>
    </location>
</feature>
<keyword evidence="4" id="KW-0472">Membrane</keyword>
<dbReference type="SUPFAM" id="SSF46894">
    <property type="entry name" value="C-terminal effector domain of the bipartite response regulators"/>
    <property type="match status" value="1"/>
</dbReference>
<comment type="caution">
    <text evidence="6">The sequence shown here is derived from an EMBL/GenBank/DDBJ whole genome shotgun (WGS) entry which is preliminary data.</text>
</comment>
<name>A0A399IS47_9CLOT</name>
<dbReference type="PROSITE" id="PS50043">
    <property type="entry name" value="HTH_LUXR_2"/>
    <property type="match status" value="1"/>
</dbReference>
<dbReference type="Pfam" id="PF00196">
    <property type="entry name" value="GerE"/>
    <property type="match status" value="1"/>
</dbReference>
<feature type="domain" description="HTH luxR-type" evidence="5">
    <location>
        <begin position="258"/>
        <end position="323"/>
    </location>
</feature>
<feature type="transmembrane region" description="Helical" evidence="4">
    <location>
        <begin position="72"/>
        <end position="93"/>
    </location>
</feature>
<evidence type="ECO:0000259" key="5">
    <source>
        <dbReference type="PROSITE" id="PS50043"/>
    </source>
</evidence>
<sequence>MKHFIVFFHILSFLVGFTGIILSVLTYIKYKISIIKSYNIFIIALTTILLGQTITSYNIINTVQSTSLTAILNIASYTAVGFIIYFLPLFVHEVIEREWTSKKKVFFKGATLFPILSLIMYYTTSYKNLMNILSSSILFLVIFYALAFICLNYKYLKNDYKKRVLKSFLTITILFFPYMYLDTRSEQILILSRIFPYGLLSLPLFYMLWNLLSIYFIAKYYKDTIGESYNLNSQKDINESHYLNGQKDIVEVQNKQNEFFEKFNITNREKEIILLLAKGNSYNQLAEELSISLTTVKTHVHNIYRKAEVKNKIQLINLINGDEPRQNQDVVQKL</sequence>
<keyword evidence="2" id="KW-0238">DNA-binding</keyword>
<dbReference type="InterPro" id="IPR036388">
    <property type="entry name" value="WH-like_DNA-bd_sf"/>
</dbReference>
<dbReference type="Gene3D" id="1.10.10.10">
    <property type="entry name" value="Winged helix-like DNA-binding domain superfamily/Winged helix DNA-binding domain"/>
    <property type="match status" value="1"/>
</dbReference>
<evidence type="ECO:0000313" key="7">
    <source>
        <dbReference type="Proteomes" id="UP000265930"/>
    </source>
</evidence>
<dbReference type="AlphaFoldDB" id="A0A399IS47"/>
<keyword evidence="3" id="KW-0804">Transcription</keyword>
<evidence type="ECO:0000256" key="4">
    <source>
        <dbReference type="SAM" id="Phobius"/>
    </source>
</evidence>
<dbReference type="CDD" id="cd06170">
    <property type="entry name" value="LuxR_C_like"/>
    <property type="match status" value="1"/>
</dbReference>
<dbReference type="Proteomes" id="UP000265930">
    <property type="component" value="Unassembled WGS sequence"/>
</dbReference>
<dbReference type="SMART" id="SM00421">
    <property type="entry name" value="HTH_LUXR"/>
    <property type="match status" value="1"/>
</dbReference>
<evidence type="ECO:0000256" key="1">
    <source>
        <dbReference type="ARBA" id="ARBA00023015"/>
    </source>
</evidence>
<dbReference type="InterPro" id="IPR000792">
    <property type="entry name" value="Tscrpt_reg_LuxR_C"/>
</dbReference>
<dbReference type="InterPro" id="IPR016032">
    <property type="entry name" value="Sig_transdc_resp-reg_C-effctor"/>
</dbReference>
<organism evidence="6 7">
    <name type="scientific">Clostridium chromiireducens</name>
    <dbReference type="NCBI Taxonomy" id="225345"/>
    <lineage>
        <taxon>Bacteria</taxon>
        <taxon>Bacillati</taxon>
        <taxon>Bacillota</taxon>
        <taxon>Clostridia</taxon>
        <taxon>Eubacteriales</taxon>
        <taxon>Clostridiaceae</taxon>
        <taxon>Clostridium</taxon>
    </lineage>
</organism>
<proteinExistence type="predicted"/>
<dbReference type="RefSeq" id="WP_119367119.1">
    <property type="nucleotide sequence ID" value="NZ_QXDJ01000003.1"/>
</dbReference>
<dbReference type="EMBL" id="QXDJ01000003">
    <property type="protein sequence ID" value="RII34352.1"/>
    <property type="molecule type" value="Genomic_DNA"/>
</dbReference>
<evidence type="ECO:0000256" key="2">
    <source>
        <dbReference type="ARBA" id="ARBA00023125"/>
    </source>
</evidence>
<reference evidence="6 7" key="1">
    <citation type="submission" date="2018-08" db="EMBL/GenBank/DDBJ databases">
        <title>Genome of Clostridium chromiireducens C1, DSM12136.</title>
        <authorList>
            <person name="Xing M."/>
            <person name="Wei Y."/>
            <person name="Ang E.L."/>
            <person name="Zhao H."/>
            <person name="Zhang Y."/>
        </authorList>
    </citation>
    <scope>NUCLEOTIDE SEQUENCE [LARGE SCALE GENOMIC DNA]</scope>
    <source>
        <strain evidence="6 7">C1</strain>
    </source>
</reference>
<dbReference type="PRINTS" id="PR00038">
    <property type="entry name" value="HTHLUXR"/>
</dbReference>
<dbReference type="GO" id="GO:0006355">
    <property type="term" value="P:regulation of DNA-templated transcription"/>
    <property type="evidence" value="ECO:0007669"/>
    <property type="project" value="InterPro"/>
</dbReference>
<dbReference type="GO" id="GO:0003677">
    <property type="term" value="F:DNA binding"/>
    <property type="evidence" value="ECO:0007669"/>
    <property type="project" value="UniProtKB-KW"/>
</dbReference>
<accession>A0A399IS47</accession>
<feature type="transmembrane region" description="Helical" evidence="4">
    <location>
        <begin position="105"/>
        <end position="123"/>
    </location>
</feature>
<keyword evidence="4" id="KW-1133">Transmembrane helix</keyword>
<dbReference type="PANTHER" id="PTHR44688">
    <property type="entry name" value="DNA-BINDING TRANSCRIPTIONAL ACTIVATOR DEVR_DOSR"/>
    <property type="match status" value="1"/>
</dbReference>
<evidence type="ECO:0000313" key="6">
    <source>
        <dbReference type="EMBL" id="RII34352.1"/>
    </source>
</evidence>